<proteinExistence type="predicted"/>
<comment type="caution">
    <text evidence="1">The sequence shown here is derived from an EMBL/GenBank/DDBJ whole genome shotgun (WGS) entry which is preliminary data.</text>
</comment>
<reference evidence="1" key="1">
    <citation type="submission" date="2017-07" db="EMBL/GenBank/DDBJ databases">
        <title>Taro Niue Genome Assembly and Annotation.</title>
        <authorList>
            <person name="Atibalentja N."/>
            <person name="Keating K."/>
            <person name="Fields C.J."/>
        </authorList>
    </citation>
    <scope>NUCLEOTIDE SEQUENCE</scope>
    <source>
        <strain evidence="1">Niue_2</strain>
        <tissue evidence="1">Leaf</tissue>
    </source>
</reference>
<sequence length="85" mass="10030">MTVNDGMDKQTMLIHQAFSWGCYVQFEMLTRKRYITNLQNIYISPGLKPVREVSCLMQLFPADLLLYNPEEGGKIKMLHIYDQYH</sequence>
<dbReference type="Proteomes" id="UP000652761">
    <property type="component" value="Unassembled WGS sequence"/>
</dbReference>
<evidence type="ECO:0000313" key="1">
    <source>
        <dbReference type="EMBL" id="MQL95493.1"/>
    </source>
</evidence>
<protein>
    <submittedName>
        <fullName evidence="1">Uncharacterized protein</fullName>
    </submittedName>
</protein>
<name>A0A843VTE1_COLES</name>
<evidence type="ECO:0000313" key="2">
    <source>
        <dbReference type="Proteomes" id="UP000652761"/>
    </source>
</evidence>
<accession>A0A843VTE1</accession>
<keyword evidence="2" id="KW-1185">Reference proteome</keyword>
<organism evidence="1 2">
    <name type="scientific">Colocasia esculenta</name>
    <name type="common">Wild taro</name>
    <name type="synonym">Arum esculentum</name>
    <dbReference type="NCBI Taxonomy" id="4460"/>
    <lineage>
        <taxon>Eukaryota</taxon>
        <taxon>Viridiplantae</taxon>
        <taxon>Streptophyta</taxon>
        <taxon>Embryophyta</taxon>
        <taxon>Tracheophyta</taxon>
        <taxon>Spermatophyta</taxon>
        <taxon>Magnoliopsida</taxon>
        <taxon>Liliopsida</taxon>
        <taxon>Araceae</taxon>
        <taxon>Aroideae</taxon>
        <taxon>Colocasieae</taxon>
        <taxon>Colocasia</taxon>
    </lineage>
</organism>
<dbReference type="AlphaFoldDB" id="A0A843VTE1"/>
<gene>
    <name evidence="1" type="ORF">Taro_028168</name>
</gene>
<dbReference type="EMBL" id="NMUH01001799">
    <property type="protein sequence ID" value="MQL95493.1"/>
    <property type="molecule type" value="Genomic_DNA"/>
</dbReference>